<dbReference type="Proteomes" id="UP000326380">
    <property type="component" value="Unassembled WGS sequence"/>
</dbReference>
<evidence type="ECO:0000256" key="3">
    <source>
        <dbReference type="ARBA" id="ARBA00023110"/>
    </source>
</evidence>
<keyword evidence="8" id="KW-1185">Reference proteome</keyword>
<dbReference type="EMBL" id="VTWU01000010">
    <property type="protein sequence ID" value="KAA9325306.1"/>
    <property type="molecule type" value="Genomic_DNA"/>
</dbReference>
<name>A0A7L4ZWU3_9BACT</name>
<dbReference type="AlphaFoldDB" id="A0A7L4ZWU3"/>
<dbReference type="Pfam" id="PF00254">
    <property type="entry name" value="FKBP_C"/>
    <property type="match status" value="1"/>
</dbReference>
<evidence type="ECO:0000313" key="8">
    <source>
        <dbReference type="Proteomes" id="UP000326380"/>
    </source>
</evidence>
<sequence length="145" mass="15909">MRPFFLLGLWLLPLLASAQALVSLPDTLRTPNGVRYVLHHPGIGPAAGPGARVVVHYSAFMPDGRLFDSSATDGRPLRLRLGRGEVIPGWEELLPLLSAGARVWARVPAALAYGPLGQRDPDNDREYRVPPNTDLLFELEIVRVN</sequence>
<comment type="caution">
    <text evidence="7">The sequence shown here is derived from an EMBL/GenBank/DDBJ whole genome shotgun (WGS) entry which is preliminary data.</text>
</comment>
<evidence type="ECO:0000256" key="2">
    <source>
        <dbReference type="ARBA" id="ARBA00006577"/>
    </source>
</evidence>
<dbReference type="EC" id="5.2.1.8" evidence="6"/>
<dbReference type="PANTHER" id="PTHR43811:SF19">
    <property type="entry name" value="39 KDA FK506-BINDING NUCLEAR PROTEIN"/>
    <property type="match status" value="1"/>
</dbReference>
<evidence type="ECO:0000256" key="5">
    <source>
        <dbReference type="PROSITE-ProRule" id="PRU00277"/>
    </source>
</evidence>
<dbReference type="Gene3D" id="3.10.50.40">
    <property type="match status" value="1"/>
</dbReference>
<keyword evidence="3 5" id="KW-0697">Rotamase</keyword>
<dbReference type="PROSITE" id="PS50059">
    <property type="entry name" value="FKBP_PPIASE"/>
    <property type="match status" value="1"/>
</dbReference>
<reference evidence="7 8" key="1">
    <citation type="submission" date="2019-09" db="EMBL/GenBank/DDBJ databases">
        <title>Genome sequence of Hymenobacter sp. M3.</title>
        <authorList>
            <person name="Srinivasan S."/>
        </authorList>
    </citation>
    <scope>NUCLEOTIDE SEQUENCE [LARGE SCALE GENOMIC DNA]</scope>
    <source>
        <strain evidence="7 8">M3</strain>
    </source>
</reference>
<dbReference type="GO" id="GO:0003755">
    <property type="term" value="F:peptidyl-prolyl cis-trans isomerase activity"/>
    <property type="evidence" value="ECO:0007669"/>
    <property type="project" value="UniProtKB-UniRule"/>
</dbReference>
<dbReference type="InterPro" id="IPR046357">
    <property type="entry name" value="PPIase_dom_sf"/>
</dbReference>
<comment type="catalytic activity">
    <reaction evidence="1 5 6">
        <text>[protein]-peptidylproline (omega=180) = [protein]-peptidylproline (omega=0)</text>
        <dbReference type="Rhea" id="RHEA:16237"/>
        <dbReference type="Rhea" id="RHEA-COMP:10747"/>
        <dbReference type="Rhea" id="RHEA-COMP:10748"/>
        <dbReference type="ChEBI" id="CHEBI:83833"/>
        <dbReference type="ChEBI" id="CHEBI:83834"/>
        <dbReference type="EC" id="5.2.1.8"/>
    </reaction>
</comment>
<organism evidence="7 8">
    <name type="scientific">Hymenobacter busanensis</name>
    <dbReference type="NCBI Taxonomy" id="2607656"/>
    <lineage>
        <taxon>Bacteria</taxon>
        <taxon>Pseudomonadati</taxon>
        <taxon>Bacteroidota</taxon>
        <taxon>Cytophagia</taxon>
        <taxon>Cytophagales</taxon>
        <taxon>Hymenobacteraceae</taxon>
        <taxon>Hymenobacter</taxon>
    </lineage>
</organism>
<evidence type="ECO:0000313" key="7">
    <source>
        <dbReference type="EMBL" id="KAA9325306.1"/>
    </source>
</evidence>
<dbReference type="InterPro" id="IPR001179">
    <property type="entry name" value="PPIase_FKBP_dom"/>
</dbReference>
<evidence type="ECO:0000256" key="6">
    <source>
        <dbReference type="RuleBase" id="RU003915"/>
    </source>
</evidence>
<comment type="similarity">
    <text evidence="2 6">Belongs to the FKBP-type PPIase family.</text>
</comment>
<accession>A0A7L4ZWU3</accession>
<keyword evidence="4 5" id="KW-0413">Isomerase</keyword>
<dbReference type="SUPFAM" id="SSF54534">
    <property type="entry name" value="FKBP-like"/>
    <property type="match status" value="1"/>
</dbReference>
<dbReference type="RefSeq" id="WP_151080789.1">
    <property type="nucleotide sequence ID" value="NZ_CP047647.1"/>
</dbReference>
<gene>
    <name evidence="7" type="ORF">F0P96_20095</name>
</gene>
<proteinExistence type="inferred from homology"/>
<evidence type="ECO:0000256" key="4">
    <source>
        <dbReference type="ARBA" id="ARBA00023235"/>
    </source>
</evidence>
<evidence type="ECO:0000256" key="1">
    <source>
        <dbReference type="ARBA" id="ARBA00000971"/>
    </source>
</evidence>
<protein>
    <recommendedName>
        <fullName evidence="6">Peptidyl-prolyl cis-trans isomerase</fullName>
        <ecNumber evidence="6">5.2.1.8</ecNumber>
    </recommendedName>
</protein>
<dbReference type="PANTHER" id="PTHR43811">
    <property type="entry name" value="FKBP-TYPE PEPTIDYL-PROLYL CIS-TRANS ISOMERASE FKPA"/>
    <property type="match status" value="1"/>
</dbReference>